<reference evidence="5" key="1">
    <citation type="submission" date="2011-08" db="EMBL/GenBank/DDBJ databases">
        <authorList>
            <person name="Rombauts S."/>
        </authorList>
    </citation>
    <scope>NUCLEOTIDE SEQUENCE</scope>
    <source>
        <strain evidence="5">London</strain>
    </source>
</reference>
<feature type="coiled-coil region" evidence="1">
    <location>
        <begin position="49"/>
        <end position="125"/>
    </location>
</feature>
<evidence type="ECO:0000259" key="3">
    <source>
        <dbReference type="PROSITE" id="PS51896"/>
    </source>
</evidence>
<dbReference type="KEGG" id="tut:107359513"/>
<dbReference type="OMA" id="NAPTCPM"/>
<dbReference type="OrthoDB" id="20865at2759"/>
<feature type="domain" description="C4H2-type" evidence="3">
    <location>
        <begin position="234"/>
        <end position="276"/>
    </location>
</feature>
<feature type="region of interest" description="Disordered" evidence="2">
    <location>
        <begin position="201"/>
        <end position="242"/>
    </location>
</feature>
<name>T1JRZ7_TETUR</name>
<reference evidence="4" key="2">
    <citation type="submission" date="2015-06" db="UniProtKB">
        <authorList>
            <consortium name="EnsemblMetazoa"/>
        </authorList>
    </citation>
    <scope>IDENTIFICATION</scope>
</reference>
<evidence type="ECO:0000256" key="1">
    <source>
        <dbReference type="SAM" id="Coils"/>
    </source>
</evidence>
<evidence type="ECO:0000313" key="5">
    <source>
        <dbReference type="Proteomes" id="UP000015104"/>
    </source>
</evidence>
<keyword evidence="1" id="KW-0175">Coiled coil</keyword>
<proteinExistence type="predicted"/>
<dbReference type="PROSITE" id="PS51896">
    <property type="entry name" value="ZF_C4H2"/>
    <property type="match status" value="1"/>
</dbReference>
<gene>
    <name evidence="4" type="primary">107359513</name>
</gene>
<dbReference type="PANTHER" id="PTHR31058">
    <property type="entry name" value="ZINC FINGER C4H2 DOMAIN-CONTAINING PROTEIN"/>
    <property type="match status" value="1"/>
</dbReference>
<accession>T1JRZ7</accession>
<dbReference type="PANTHER" id="PTHR31058:SF2">
    <property type="entry name" value="ZINC FINGER C4H2 DOMAIN-CONTAINING PROTEIN"/>
    <property type="match status" value="1"/>
</dbReference>
<dbReference type="GO" id="GO:0005634">
    <property type="term" value="C:nucleus"/>
    <property type="evidence" value="ECO:0007669"/>
    <property type="project" value="TreeGrafter"/>
</dbReference>
<dbReference type="EnsemblMetazoa" id="tetur01g08720.1">
    <property type="protein sequence ID" value="tetur01g08720.1"/>
    <property type="gene ID" value="tetur01g08720"/>
</dbReference>
<sequence length="276" mass="31453">MAAGPSSGLSISTEDEIAITKLEYLKELRDVTFDLNSLKSRLKQEIETMESEKNCLSVYRKEKEFLEQEKMAHVDELRLIHSDLHQMESVIKESEEEHNNHLNAAKSLLQEWQQLKEHANRMRTELGLNRLSELSDEEDKIKHELFKGQHVTNHVHSNNESINTNLMMNKSMLSMSSNAPHSYLNPVPPTAARTFKQNLTGSRINPISGPASHQFSATPSNSISERQGPPAFRQQPPPMKSCLSCQQQIHRNAPICPLCKAKSRSRNPKKPKRKNE</sequence>
<dbReference type="InterPro" id="IPR018482">
    <property type="entry name" value="Znf-C4H2"/>
</dbReference>
<dbReference type="Proteomes" id="UP000015104">
    <property type="component" value="Unassembled WGS sequence"/>
</dbReference>
<dbReference type="InterPro" id="IPR044069">
    <property type="entry name" value="ZF_C4H2"/>
</dbReference>
<organism evidence="4 5">
    <name type="scientific">Tetranychus urticae</name>
    <name type="common">Two-spotted spider mite</name>
    <dbReference type="NCBI Taxonomy" id="32264"/>
    <lineage>
        <taxon>Eukaryota</taxon>
        <taxon>Metazoa</taxon>
        <taxon>Ecdysozoa</taxon>
        <taxon>Arthropoda</taxon>
        <taxon>Chelicerata</taxon>
        <taxon>Arachnida</taxon>
        <taxon>Acari</taxon>
        <taxon>Acariformes</taxon>
        <taxon>Trombidiformes</taxon>
        <taxon>Prostigmata</taxon>
        <taxon>Eleutherengona</taxon>
        <taxon>Raphignathae</taxon>
        <taxon>Tetranychoidea</taxon>
        <taxon>Tetranychidae</taxon>
        <taxon>Tetranychus</taxon>
    </lineage>
</organism>
<keyword evidence="5" id="KW-1185">Reference proteome</keyword>
<dbReference type="Pfam" id="PF10146">
    <property type="entry name" value="zf-C4H2"/>
    <property type="match status" value="1"/>
</dbReference>
<dbReference type="eggNOG" id="KOG4451">
    <property type="taxonomic scope" value="Eukaryota"/>
</dbReference>
<feature type="compositionally biased region" description="Polar residues" evidence="2">
    <location>
        <begin position="201"/>
        <end position="225"/>
    </location>
</feature>
<evidence type="ECO:0000256" key="2">
    <source>
        <dbReference type="SAM" id="MobiDB-lite"/>
    </source>
</evidence>
<dbReference type="GO" id="GO:0045666">
    <property type="term" value="P:positive regulation of neuron differentiation"/>
    <property type="evidence" value="ECO:0007669"/>
    <property type="project" value="TreeGrafter"/>
</dbReference>
<dbReference type="AlphaFoldDB" id="T1JRZ7"/>
<dbReference type="HOGENOM" id="CLU_067420_0_0_1"/>
<evidence type="ECO:0000313" key="4">
    <source>
        <dbReference type="EnsemblMetazoa" id="tetur01g08720.1"/>
    </source>
</evidence>
<dbReference type="EMBL" id="CAEY01000457">
    <property type="status" value="NOT_ANNOTATED_CDS"/>
    <property type="molecule type" value="Genomic_DNA"/>
</dbReference>
<protein>
    <recommendedName>
        <fullName evidence="3">C4H2-type domain-containing protein</fullName>
    </recommendedName>
</protein>